<dbReference type="EMBL" id="KQ964279">
    <property type="protein sequence ID" value="KXJ85576.1"/>
    <property type="molecule type" value="Genomic_DNA"/>
</dbReference>
<dbReference type="SUPFAM" id="SSF57701">
    <property type="entry name" value="Zn2/Cys6 DNA-binding domain"/>
    <property type="match status" value="1"/>
</dbReference>
<dbReference type="InParanoid" id="A0A136IKT7"/>
<accession>A0A136IKT7</accession>
<gene>
    <name evidence="5" type="ORF">Micbo1qcDRAFT_154093</name>
</gene>
<comment type="subcellular location">
    <subcellularLocation>
        <location evidence="1">Nucleus</location>
    </subcellularLocation>
</comment>
<evidence type="ECO:0000313" key="5">
    <source>
        <dbReference type="EMBL" id="KXJ85576.1"/>
    </source>
</evidence>
<dbReference type="InterPro" id="IPR021858">
    <property type="entry name" value="Fun_TF"/>
</dbReference>
<name>A0A136IKT7_9PEZI</name>
<protein>
    <recommendedName>
        <fullName evidence="4">Zn(2)-C6 fungal-type domain-containing protein</fullName>
    </recommendedName>
</protein>
<evidence type="ECO:0000256" key="2">
    <source>
        <dbReference type="ARBA" id="ARBA00023242"/>
    </source>
</evidence>
<dbReference type="GO" id="GO:0005634">
    <property type="term" value="C:nucleus"/>
    <property type="evidence" value="ECO:0007669"/>
    <property type="project" value="UniProtKB-SubCell"/>
</dbReference>
<dbReference type="InterPro" id="IPR036864">
    <property type="entry name" value="Zn2-C6_fun-type_DNA-bd_sf"/>
</dbReference>
<dbReference type="GO" id="GO:0000976">
    <property type="term" value="F:transcription cis-regulatory region binding"/>
    <property type="evidence" value="ECO:0007669"/>
    <property type="project" value="TreeGrafter"/>
</dbReference>
<dbReference type="Pfam" id="PF11951">
    <property type="entry name" value="Fungal_trans_2"/>
    <property type="match status" value="1"/>
</dbReference>
<dbReference type="PANTHER" id="PTHR37534:SF15">
    <property type="entry name" value="ZN(II)2CYS6 TRANSCRIPTION FACTOR (EUROFUNG)"/>
    <property type="match status" value="1"/>
</dbReference>
<dbReference type="OrthoDB" id="5386330at2759"/>
<evidence type="ECO:0000256" key="3">
    <source>
        <dbReference type="SAM" id="MobiDB-lite"/>
    </source>
</evidence>
<dbReference type="PROSITE" id="PS50048">
    <property type="entry name" value="ZN2_CY6_FUNGAL_2"/>
    <property type="match status" value="1"/>
</dbReference>
<dbReference type="GO" id="GO:0045944">
    <property type="term" value="P:positive regulation of transcription by RNA polymerase II"/>
    <property type="evidence" value="ECO:0007669"/>
    <property type="project" value="TreeGrafter"/>
</dbReference>
<evidence type="ECO:0000256" key="1">
    <source>
        <dbReference type="ARBA" id="ARBA00004123"/>
    </source>
</evidence>
<keyword evidence="2" id="KW-0539">Nucleus</keyword>
<feature type="domain" description="Zn(2)-C6 fungal-type" evidence="4">
    <location>
        <begin position="51"/>
        <end position="79"/>
    </location>
</feature>
<proteinExistence type="predicted"/>
<keyword evidence="6" id="KW-1185">Reference proteome</keyword>
<sequence length="553" mass="61190">MLPIRQSPAAAVSEPSTTLPSTSKSPPSDSATASADSKPSSAEPPAAPKKQCWECQRRRIVCDSASPVCRKCETAGVVCPGFDDKKPLTWLAPGKVTARPRKKKRAPNGSRAFVAAAKRGLQIAEKLTGEKPTPVDFESLLWRKIPPSGVHGLRKATDIEQVFQAARYYDLQIYPEYSPILDMIPQAFVRKFDLPTIPYFPLSIRHSLICLTLGHRINQLPASADPAFVATSWSVFYSHRGKAIAGLTEDMGSLDPVKRFIALISTAMFLMVDIQQCYPDWRIHYVGLRHLLDLCGGFDFVIGLGMETNAVMHIYILCGIMANTITHREQQITCVTLSEQRKFVRNTYDEKVMPYFMCPRPILETIITINELRAESGGATFHYLLPEGVAPALATPDELMAEIEAFDTVAWADGVTRGHQPQVVVLGELWKSTALLYCIISLQATGLVPRSSFELEVTKALHGDKLFGLLRAHVRSNILLQKSCLFSVAVAGFMAAERGEEDRRFVRDQCEFLCKASGQATALMLLVALQAFWDSGKTEWDECFEKGYALSVA</sequence>
<dbReference type="AlphaFoldDB" id="A0A136IKT7"/>
<dbReference type="SMART" id="SM00066">
    <property type="entry name" value="GAL4"/>
    <property type="match status" value="1"/>
</dbReference>
<dbReference type="Gene3D" id="4.10.240.10">
    <property type="entry name" value="Zn(2)-C6 fungal-type DNA-binding domain"/>
    <property type="match status" value="1"/>
</dbReference>
<evidence type="ECO:0000259" key="4">
    <source>
        <dbReference type="PROSITE" id="PS50048"/>
    </source>
</evidence>
<reference evidence="6" key="1">
    <citation type="submission" date="2016-02" db="EMBL/GenBank/DDBJ databases">
        <title>Draft genome sequence of Microdochium bolleyi, a fungal endophyte of beachgrass.</title>
        <authorList>
            <consortium name="DOE Joint Genome Institute"/>
            <person name="David A.S."/>
            <person name="May G."/>
            <person name="Haridas S."/>
            <person name="Lim J."/>
            <person name="Wang M."/>
            <person name="Labutti K."/>
            <person name="Lipzen A."/>
            <person name="Barry K."/>
            <person name="Grigoriev I.V."/>
        </authorList>
    </citation>
    <scope>NUCLEOTIDE SEQUENCE [LARGE SCALE GENOMIC DNA]</scope>
    <source>
        <strain evidence="6">J235TASD1</strain>
    </source>
</reference>
<dbReference type="PANTHER" id="PTHR37534">
    <property type="entry name" value="TRANSCRIPTIONAL ACTIVATOR PROTEIN UGA3"/>
    <property type="match status" value="1"/>
</dbReference>
<dbReference type="GO" id="GO:0008270">
    <property type="term" value="F:zinc ion binding"/>
    <property type="evidence" value="ECO:0007669"/>
    <property type="project" value="InterPro"/>
</dbReference>
<dbReference type="Proteomes" id="UP000070501">
    <property type="component" value="Unassembled WGS sequence"/>
</dbReference>
<evidence type="ECO:0000313" key="6">
    <source>
        <dbReference type="Proteomes" id="UP000070501"/>
    </source>
</evidence>
<organism evidence="5 6">
    <name type="scientific">Microdochium bolleyi</name>
    <dbReference type="NCBI Taxonomy" id="196109"/>
    <lineage>
        <taxon>Eukaryota</taxon>
        <taxon>Fungi</taxon>
        <taxon>Dikarya</taxon>
        <taxon>Ascomycota</taxon>
        <taxon>Pezizomycotina</taxon>
        <taxon>Sordariomycetes</taxon>
        <taxon>Xylariomycetidae</taxon>
        <taxon>Xylariales</taxon>
        <taxon>Microdochiaceae</taxon>
        <taxon>Microdochium</taxon>
    </lineage>
</organism>
<feature type="compositionally biased region" description="Low complexity" evidence="3">
    <location>
        <begin position="15"/>
        <end position="49"/>
    </location>
</feature>
<dbReference type="GO" id="GO:0000981">
    <property type="term" value="F:DNA-binding transcription factor activity, RNA polymerase II-specific"/>
    <property type="evidence" value="ECO:0007669"/>
    <property type="project" value="InterPro"/>
</dbReference>
<dbReference type="InterPro" id="IPR001138">
    <property type="entry name" value="Zn2Cys6_DnaBD"/>
</dbReference>
<feature type="region of interest" description="Disordered" evidence="3">
    <location>
        <begin position="1"/>
        <end position="49"/>
    </location>
</feature>
<dbReference type="Pfam" id="PF00172">
    <property type="entry name" value="Zn_clus"/>
    <property type="match status" value="1"/>
</dbReference>